<dbReference type="PANTHER" id="PTHR34153:SF2">
    <property type="entry name" value="SI:CH211-262H13.3-RELATED"/>
    <property type="match status" value="1"/>
</dbReference>
<evidence type="ECO:0000313" key="2">
    <source>
        <dbReference type="EMBL" id="CAL1680820.1"/>
    </source>
</evidence>
<accession>A0AAV2NM54</accession>
<name>A0AAV2NM54_9HYME</name>
<dbReference type="AlphaFoldDB" id="A0AAV2NM54"/>
<dbReference type="InterPro" id="IPR032071">
    <property type="entry name" value="DUF4806"/>
</dbReference>
<proteinExistence type="predicted"/>
<dbReference type="Pfam" id="PF16064">
    <property type="entry name" value="DUF4806"/>
    <property type="match status" value="1"/>
</dbReference>
<keyword evidence="3" id="KW-1185">Reference proteome</keyword>
<organism evidence="2 3">
    <name type="scientific">Lasius platythorax</name>
    <dbReference type="NCBI Taxonomy" id="488582"/>
    <lineage>
        <taxon>Eukaryota</taxon>
        <taxon>Metazoa</taxon>
        <taxon>Ecdysozoa</taxon>
        <taxon>Arthropoda</taxon>
        <taxon>Hexapoda</taxon>
        <taxon>Insecta</taxon>
        <taxon>Pterygota</taxon>
        <taxon>Neoptera</taxon>
        <taxon>Endopterygota</taxon>
        <taxon>Hymenoptera</taxon>
        <taxon>Apocrita</taxon>
        <taxon>Aculeata</taxon>
        <taxon>Formicoidea</taxon>
        <taxon>Formicidae</taxon>
        <taxon>Formicinae</taxon>
        <taxon>Lasius</taxon>
        <taxon>Lasius</taxon>
    </lineage>
</organism>
<protein>
    <recommendedName>
        <fullName evidence="1">DUF4806 domain-containing protein</fullName>
    </recommendedName>
</protein>
<feature type="domain" description="DUF4806" evidence="1">
    <location>
        <begin position="156"/>
        <end position="231"/>
    </location>
</feature>
<dbReference type="Proteomes" id="UP001497644">
    <property type="component" value="Chromosome 2"/>
</dbReference>
<dbReference type="EMBL" id="OZ034825">
    <property type="protein sequence ID" value="CAL1680820.1"/>
    <property type="molecule type" value="Genomic_DNA"/>
</dbReference>
<sequence length="253" mass="29093">MVMYNNLDSMQDDEGTEYIYNEVFEEAPLRQEDRLQSSELYDSTDHLELLVDKADSLEPLDNFENNTSTIDASDNLIEDLEEVTNINENEPNNHQIELVNTADVQVCENDGRNTCCDCCRKTNRIILRKLNEILEILNASHYNIKTDNINFSRLGSFPLETVKDVEDFERKLNEDALLMELYKRNIARIGDDNAELAVPNSLKYILTDEVAIRYSWTGQKQTITFSQHKIIDGILETIIKTGNTTQSQTCKIL</sequence>
<dbReference type="PANTHER" id="PTHR34153">
    <property type="entry name" value="SI:CH211-262H13.3-RELATED-RELATED"/>
    <property type="match status" value="1"/>
</dbReference>
<gene>
    <name evidence="2" type="ORF">LPLAT_LOCUS6778</name>
</gene>
<reference evidence="2" key="1">
    <citation type="submission" date="2024-04" db="EMBL/GenBank/DDBJ databases">
        <authorList>
            <consortium name="Molecular Ecology Group"/>
        </authorList>
    </citation>
    <scope>NUCLEOTIDE SEQUENCE</scope>
</reference>
<evidence type="ECO:0000259" key="1">
    <source>
        <dbReference type="Pfam" id="PF16064"/>
    </source>
</evidence>
<evidence type="ECO:0000313" key="3">
    <source>
        <dbReference type="Proteomes" id="UP001497644"/>
    </source>
</evidence>